<organism evidence="6 7">
    <name type="scientific">Inquilinus limosus MP06</name>
    <dbReference type="NCBI Taxonomy" id="1398085"/>
    <lineage>
        <taxon>Bacteria</taxon>
        <taxon>Pseudomonadati</taxon>
        <taxon>Pseudomonadota</taxon>
        <taxon>Alphaproteobacteria</taxon>
        <taxon>Rhodospirillales</taxon>
        <taxon>Rhodospirillaceae</taxon>
        <taxon>Inquilinus</taxon>
    </lineage>
</organism>
<evidence type="ECO:0000313" key="7">
    <source>
        <dbReference type="Proteomes" id="UP000029995"/>
    </source>
</evidence>
<protein>
    <recommendedName>
        <fullName evidence="5">HTH lysR-type domain-containing protein</fullName>
    </recommendedName>
</protein>
<dbReference type="FunFam" id="3.40.190.10:FF:000017">
    <property type="entry name" value="Glycine cleavage system transcriptional activator"/>
    <property type="match status" value="1"/>
</dbReference>
<evidence type="ECO:0000256" key="1">
    <source>
        <dbReference type="ARBA" id="ARBA00009437"/>
    </source>
</evidence>
<dbReference type="PANTHER" id="PTHR30537:SF26">
    <property type="entry name" value="GLYCINE CLEAVAGE SYSTEM TRANSCRIPTIONAL ACTIVATOR"/>
    <property type="match status" value="1"/>
</dbReference>
<dbReference type="SUPFAM" id="SSF53850">
    <property type="entry name" value="Periplasmic binding protein-like II"/>
    <property type="match status" value="1"/>
</dbReference>
<dbReference type="Gene3D" id="1.10.10.10">
    <property type="entry name" value="Winged helix-like DNA-binding domain superfamily/Winged helix DNA-binding domain"/>
    <property type="match status" value="1"/>
</dbReference>
<evidence type="ECO:0000256" key="3">
    <source>
        <dbReference type="ARBA" id="ARBA00023125"/>
    </source>
</evidence>
<dbReference type="GO" id="GO:0006351">
    <property type="term" value="P:DNA-templated transcription"/>
    <property type="evidence" value="ECO:0007669"/>
    <property type="project" value="TreeGrafter"/>
</dbReference>
<dbReference type="CDD" id="cd08432">
    <property type="entry name" value="PBP2_GcdR_TrpI_HvrB_AmpR_like"/>
    <property type="match status" value="1"/>
</dbReference>
<dbReference type="AlphaFoldDB" id="A0A0A0DDS3"/>
<proteinExistence type="inferred from homology"/>
<reference evidence="6 7" key="1">
    <citation type="submission" date="2014-01" db="EMBL/GenBank/DDBJ databases">
        <title>Genome sequence determination for a cystic fibrosis isolate, Inquilinus limosus.</title>
        <authorList>
            <person name="Pino M."/>
            <person name="Di Conza J."/>
            <person name="Gutkind G."/>
        </authorList>
    </citation>
    <scope>NUCLEOTIDE SEQUENCE [LARGE SCALE GENOMIC DNA]</scope>
    <source>
        <strain evidence="6 7">MP06</strain>
    </source>
</reference>
<dbReference type="FunFam" id="1.10.10.10:FF:000038">
    <property type="entry name" value="Glycine cleavage system transcriptional activator"/>
    <property type="match status" value="1"/>
</dbReference>
<dbReference type="Pfam" id="PF03466">
    <property type="entry name" value="LysR_substrate"/>
    <property type="match status" value="1"/>
</dbReference>
<dbReference type="InterPro" id="IPR005119">
    <property type="entry name" value="LysR_subst-bd"/>
</dbReference>
<dbReference type="SUPFAM" id="SSF46785">
    <property type="entry name" value="Winged helix' DNA-binding domain"/>
    <property type="match status" value="1"/>
</dbReference>
<dbReference type="EMBL" id="JANX01000045">
    <property type="protein sequence ID" value="KGM35152.1"/>
    <property type="molecule type" value="Genomic_DNA"/>
</dbReference>
<dbReference type="RefSeq" id="WP_034833011.1">
    <property type="nucleotide sequence ID" value="NZ_JANX01000045.1"/>
</dbReference>
<gene>
    <name evidence="6" type="ORF">P409_06135</name>
</gene>
<dbReference type="InterPro" id="IPR036390">
    <property type="entry name" value="WH_DNA-bd_sf"/>
</dbReference>
<feature type="domain" description="HTH lysR-type" evidence="5">
    <location>
        <begin position="6"/>
        <end position="63"/>
    </location>
</feature>
<keyword evidence="3" id="KW-0238">DNA-binding</keyword>
<sequence length="311" mass="34887">MRRRLPPLNGVRAFEAAARHESFTRAAEELAVTQAAVSQQVRRLEDWLGAKLFDRTEGGLELTDTGRAYLPVLRDAFDAIAEATARIRPPPHSGILTVSAIPSFIRKWLVSRMPSFNEQQPEIDVNLDAEGRLVDFSRENVDCAIRFGSGAWEGVVAEKLFSEDTFPVCSPALVEAGLCQLEDLRRFRLLHDETLVQWKHWLRAAGMEDLGWVRGPRTQDSALLIQMAIEGQGVALAQRVLVMDDLRAGRLVRPFWQSLPRDHLKSDYAYYFVAPPSALNRPLVRAFRDWLFAVAAEAEASPEEPMTLPAA</sequence>
<dbReference type="Proteomes" id="UP000029995">
    <property type="component" value="Unassembled WGS sequence"/>
</dbReference>
<evidence type="ECO:0000313" key="6">
    <source>
        <dbReference type="EMBL" id="KGM35152.1"/>
    </source>
</evidence>
<dbReference type="InterPro" id="IPR000847">
    <property type="entry name" value="LysR_HTH_N"/>
</dbReference>
<dbReference type="PRINTS" id="PR00039">
    <property type="entry name" value="HTHLYSR"/>
</dbReference>
<dbReference type="Pfam" id="PF00126">
    <property type="entry name" value="HTH_1"/>
    <property type="match status" value="1"/>
</dbReference>
<name>A0A0A0DDS3_9PROT</name>
<dbReference type="GO" id="GO:0043565">
    <property type="term" value="F:sequence-specific DNA binding"/>
    <property type="evidence" value="ECO:0007669"/>
    <property type="project" value="TreeGrafter"/>
</dbReference>
<keyword evidence="4" id="KW-0804">Transcription</keyword>
<dbReference type="InterPro" id="IPR058163">
    <property type="entry name" value="LysR-type_TF_proteobact-type"/>
</dbReference>
<keyword evidence="2" id="KW-0805">Transcription regulation</keyword>
<accession>A0A0A0DDS3</accession>
<dbReference type="OrthoDB" id="9794694at2"/>
<evidence type="ECO:0000256" key="4">
    <source>
        <dbReference type="ARBA" id="ARBA00023163"/>
    </source>
</evidence>
<dbReference type="InterPro" id="IPR036388">
    <property type="entry name" value="WH-like_DNA-bd_sf"/>
</dbReference>
<comment type="similarity">
    <text evidence="1">Belongs to the LysR transcriptional regulatory family.</text>
</comment>
<evidence type="ECO:0000256" key="2">
    <source>
        <dbReference type="ARBA" id="ARBA00023015"/>
    </source>
</evidence>
<dbReference type="Gene3D" id="3.40.190.10">
    <property type="entry name" value="Periplasmic binding protein-like II"/>
    <property type="match status" value="2"/>
</dbReference>
<evidence type="ECO:0000259" key="5">
    <source>
        <dbReference type="PROSITE" id="PS50931"/>
    </source>
</evidence>
<comment type="caution">
    <text evidence="6">The sequence shown here is derived from an EMBL/GenBank/DDBJ whole genome shotgun (WGS) entry which is preliminary data.</text>
</comment>
<dbReference type="PROSITE" id="PS50931">
    <property type="entry name" value="HTH_LYSR"/>
    <property type="match status" value="1"/>
</dbReference>
<dbReference type="NCBIfam" id="NF008352">
    <property type="entry name" value="PRK11139.1"/>
    <property type="match status" value="1"/>
</dbReference>
<dbReference type="PANTHER" id="PTHR30537">
    <property type="entry name" value="HTH-TYPE TRANSCRIPTIONAL REGULATOR"/>
    <property type="match status" value="1"/>
</dbReference>
<dbReference type="GO" id="GO:0003700">
    <property type="term" value="F:DNA-binding transcription factor activity"/>
    <property type="evidence" value="ECO:0007669"/>
    <property type="project" value="InterPro"/>
</dbReference>